<organism evidence="2 3">
    <name type="scientific">Tolumonas osonensis</name>
    <dbReference type="NCBI Taxonomy" id="675874"/>
    <lineage>
        <taxon>Bacteria</taxon>
        <taxon>Pseudomonadati</taxon>
        <taxon>Pseudomonadota</taxon>
        <taxon>Gammaproteobacteria</taxon>
        <taxon>Aeromonadales</taxon>
        <taxon>Aeromonadaceae</taxon>
        <taxon>Tolumonas</taxon>
    </lineage>
</organism>
<keyword evidence="1" id="KW-0732">Signal</keyword>
<gene>
    <name evidence="2" type="ORF">HNR75_001711</name>
</gene>
<keyword evidence="3" id="KW-1185">Reference proteome</keyword>
<evidence type="ECO:0000313" key="2">
    <source>
        <dbReference type="EMBL" id="MBB6055793.1"/>
    </source>
</evidence>
<reference evidence="2 3" key="1">
    <citation type="submission" date="2020-08" db="EMBL/GenBank/DDBJ databases">
        <title>Genomic Encyclopedia of Type Strains, Phase IV (KMG-IV): sequencing the most valuable type-strain genomes for metagenomic binning, comparative biology and taxonomic classification.</title>
        <authorList>
            <person name="Goeker M."/>
        </authorList>
    </citation>
    <scope>NUCLEOTIDE SEQUENCE [LARGE SCALE GENOMIC DNA]</scope>
    <source>
        <strain evidence="2 3">DSM 22975</strain>
    </source>
</reference>
<feature type="signal peptide" evidence="1">
    <location>
        <begin position="1"/>
        <end position="22"/>
    </location>
</feature>
<protein>
    <recommendedName>
        <fullName evidence="4">DUF2845 domain-containing protein</fullName>
    </recommendedName>
</protein>
<comment type="caution">
    <text evidence="2">The sequence shown here is derived from an EMBL/GenBank/DDBJ whole genome shotgun (WGS) entry which is preliminary data.</text>
</comment>
<name>A0A841GQD0_9GAMM</name>
<proteinExistence type="predicted"/>
<evidence type="ECO:0008006" key="4">
    <source>
        <dbReference type="Google" id="ProtNLM"/>
    </source>
</evidence>
<evidence type="ECO:0000313" key="3">
    <source>
        <dbReference type="Proteomes" id="UP000585721"/>
    </source>
</evidence>
<accession>A0A841GQD0</accession>
<sequence length="104" mass="11236">MKKAVFAVLAFIALAVSPSSWADGSFRCGNALISEGDPAAVLLIKCGRPLTVDDTSRVVIDEYGHRQVVRTGEVWTMYMGPDHFLQMVTVEGGIITRIVDGPRG</sequence>
<feature type="chain" id="PRO_5033034340" description="DUF2845 domain-containing protein" evidence="1">
    <location>
        <begin position="23"/>
        <end position="104"/>
    </location>
</feature>
<dbReference type="RefSeq" id="WP_188026537.1">
    <property type="nucleotide sequence ID" value="NZ_JACHGR010000005.1"/>
</dbReference>
<evidence type="ECO:0000256" key="1">
    <source>
        <dbReference type="SAM" id="SignalP"/>
    </source>
</evidence>
<dbReference type="InterPro" id="IPR021268">
    <property type="entry name" value="DUF2845"/>
</dbReference>
<dbReference type="EMBL" id="JACHGR010000005">
    <property type="protein sequence ID" value="MBB6055793.1"/>
    <property type="molecule type" value="Genomic_DNA"/>
</dbReference>
<dbReference type="AlphaFoldDB" id="A0A841GQD0"/>
<dbReference type="Proteomes" id="UP000585721">
    <property type="component" value="Unassembled WGS sequence"/>
</dbReference>
<dbReference type="Pfam" id="PF11006">
    <property type="entry name" value="DUF2845"/>
    <property type="match status" value="1"/>
</dbReference>